<dbReference type="Pfam" id="PF19795">
    <property type="entry name" value="DUF6279"/>
    <property type="match status" value="1"/>
</dbReference>
<accession>A0A3M8Q5L0</accession>
<dbReference type="OrthoDB" id="5767052at2"/>
<reference evidence="3 4" key="1">
    <citation type="journal article" date="2012" name="Int. J. Syst. Evol. Microbiol.">
        <title>Marinomonas hwangdonensis sp. nov., isolated from seawater.</title>
        <authorList>
            <person name="Jung Y.T."/>
            <person name="Oh T.K."/>
            <person name="Yoon J.H."/>
        </authorList>
    </citation>
    <scope>NUCLEOTIDE SEQUENCE [LARGE SCALE GENOMIC DNA]</scope>
    <source>
        <strain evidence="3 4">HDW-15</strain>
    </source>
</reference>
<dbReference type="EMBL" id="RIZG01000003">
    <property type="protein sequence ID" value="RNF51418.1"/>
    <property type="molecule type" value="Genomic_DNA"/>
</dbReference>
<evidence type="ECO:0000313" key="4">
    <source>
        <dbReference type="Proteomes" id="UP000280507"/>
    </source>
</evidence>
<sequence length="284" mass="33426">MKKTKLLLVIAFSFLLSACSSSFIYNNLDWLLYWYLDDYIILTSEQKSQLDDRVETWQTWHRTVELPKYQQQINQLRSQLQTGPLDQEAWLSVFNEVQQSAKHLREKIAPELAVMAQSLSPEQVDDLLSEWQENTTKRADRRANTSPEKRLAERQKERIAEVEDNIGTLTLEQQDIIRDHIKQLSSTSEYRTAYQYRLQLIVKNLFDNRPSNTTDHHFNNKLSDLIINPNQYKSAEHLAISEQNKVIYSQMMTELNRTLSDKQQQKLDTSLVELTQLMQSLMKD</sequence>
<protein>
    <recommendedName>
        <fullName evidence="5">DUF3549 domain-containing protein</fullName>
    </recommendedName>
</protein>
<dbReference type="RefSeq" id="WP_123094992.1">
    <property type="nucleotide sequence ID" value="NZ_RIZG01000003.1"/>
</dbReference>
<organism evidence="3 4">
    <name type="scientific">Marinomonas hwangdonensis</name>
    <dbReference type="NCBI Taxonomy" id="1053647"/>
    <lineage>
        <taxon>Bacteria</taxon>
        <taxon>Pseudomonadati</taxon>
        <taxon>Pseudomonadota</taxon>
        <taxon>Gammaproteobacteria</taxon>
        <taxon>Oceanospirillales</taxon>
        <taxon>Oceanospirillaceae</taxon>
        <taxon>Marinomonas</taxon>
    </lineage>
</organism>
<dbReference type="PIRSF" id="PIRSF028200">
    <property type="entry name" value="UCP028200"/>
    <property type="match status" value="1"/>
</dbReference>
<evidence type="ECO:0000256" key="1">
    <source>
        <dbReference type="SAM" id="MobiDB-lite"/>
    </source>
</evidence>
<keyword evidence="2" id="KW-0732">Signal</keyword>
<dbReference type="AlphaFoldDB" id="A0A3M8Q5L0"/>
<dbReference type="Proteomes" id="UP000280507">
    <property type="component" value="Unassembled WGS sequence"/>
</dbReference>
<feature type="chain" id="PRO_5018107438" description="DUF3549 domain-containing protein" evidence="2">
    <location>
        <begin position="19"/>
        <end position="284"/>
    </location>
</feature>
<evidence type="ECO:0008006" key="5">
    <source>
        <dbReference type="Google" id="ProtNLM"/>
    </source>
</evidence>
<dbReference type="PROSITE" id="PS51257">
    <property type="entry name" value="PROKAR_LIPOPROTEIN"/>
    <property type="match status" value="1"/>
</dbReference>
<keyword evidence="4" id="KW-1185">Reference proteome</keyword>
<gene>
    <name evidence="3" type="ORF">EBI00_05820</name>
</gene>
<feature type="region of interest" description="Disordered" evidence="1">
    <location>
        <begin position="135"/>
        <end position="155"/>
    </location>
</feature>
<dbReference type="InterPro" id="IPR016875">
    <property type="entry name" value="UCP028200"/>
</dbReference>
<feature type="signal peptide" evidence="2">
    <location>
        <begin position="1"/>
        <end position="18"/>
    </location>
</feature>
<evidence type="ECO:0000256" key="2">
    <source>
        <dbReference type="SAM" id="SignalP"/>
    </source>
</evidence>
<evidence type="ECO:0000313" key="3">
    <source>
        <dbReference type="EMBL" id="RNF51418.1"/>
    </source>
</evidence>
<comment type="caution">
    <text evidence="3">The sequence shown here is derived from an EMBL/GenBank/DDBJ whole genome shotgun (WGS) entry which is preliminary data.</text>
</comment>
<name>A0A3M8Q5L0_9GAMM</name>
<proteinExistence type="predicted"/>